<dbReference type="AlphaFoldDB" id="A0A1E3PRL0"/>
<organism evidence="2 3">
    <name type="scientific">Nadsonia fulvescens var. elongata DSM 6958</name>
    <dbReference type="NCBI Taxonomy" id="857566"/>
    <lineage>
        <taxon>Eukaryota</taxon>
        <taxon>Fungi</taxon>
        <taxon>Dikarya</taxon>
        <taxon>Ascomycota</taxon>
        <taxon>Saccharomycotina</taxon>
        <taxon>Dipodascomycetes</taxon>
        <taxon>Dipodascales</taxon>
        <taxon>Dipodascales incertae sedis</taxon>
        <taxon>Nadsonia</taxon>
    </lineage>
</organism>
<dbReference type="Proteomes" id="UP000095009">
    <property type="component" value="Unassembled WGS sequence"/>
</dbReference>
<reference evidence="2 3" key="1">
    <citation type="journal article" date="2016" name="Proc. Natl. Acad. Sci. U.S.A.">
        <title>Comparative genomics of biotechnologically important yeasts.</title>
        <authorList>
            <person name="Riley R."/>
            <person name="Haridas S."/>
            <person name="Wolfe K.H."/>
            <person name="Lopes M.R."/>
            <person name="Hittinger C.T."/>
            <person name="Goeker M."/>
            <person name="Salamov A.A."/>
            <person name="Wisecaver J.H."/>
            <person name="Long T.M."/>
            <person name="Calvey C.H."/>
            <person name="Aerts A.L."/>
            <person name="Barry K.W."/>
            <person name="Choi C."/>
            <person name="Clum A."/>
            <person name="Coughlan A.Y."/>
            <person name="Deshpande S."/>
            <person name="Douglass A.P."/>
            <person name="Hanson S.J."/>
            <person name="Klenk H.-P."/>
            <person name="LaButti K.M."/>
            <person name="Lapidus A."/>
            <person name="Lindquist E.A."/>
            <person name="Lipzen A.M."/>
            <person name="Meier-Kolthoff J.P."/>
            <person name="Ohm R.A."/>
            <person name="Otillar R.P."/>
            <person name="Pangilinan J.L."/>
            <person name="Peng Y."/>
            <person name="Rokas A."/>
            <person name="Rosa C.A."/>
            <person name="Scheuner C."/>
            <person name="Sibirny A.A."/>
            <person name="Slot J.C."/>
            <person name="Stielow J.B."/>
            <person name="Sun H."/>
            <person name="Kurtzman C.P."/>
            <person name="Blackwell M."/>
            <person name="Grigoriev I.V."/>
            <person name="Jeffries T.W."/>
        </authorList>
    </citation>
    <scope>NUCLEOTIDE SEQUENCE [LARGE SCALE GENOMIC DNA]</scope>
    <source>
        <strain evidence="2 3">DSM 6958</strain>
    </source>
</reference>
<proteinExistence type="predicted"/>
<accession>A0A1E3PRL0</accession>
<keyword evidence="3" id="KW-1185">Reference proteome</keyword>
<dbReference type="InterPro" id="IPR052609">
    <property type="entry name" value="Ribosome_Biogenesis_Reg"/>
</dbReference>
<dbReference type="InterPro" id="IPR018849">
    <property type="entry name" value="Urb2/Npa2_C"/>
</dbReference>
<sequence>MNKIKDPRIVIKFLIFANTLLKEKSWTISQYILESLIALVTKIASSLGPTFEEDKISQENSDLLYSELTHIISSILLFHRHRINGRHHLIIKTFISLISCLAKRKSSKSKTNQENDSSLLIPWLSTPCSVKGASDYSRLLSNLCEPPVQAIREKGGANNLVSSSAQAKRALAKHLMPLLLAYVYYGLHYTFVADIRDILSSGFYVLFDIMGADQLKTANAAMDGPSRVYFKALYDDYKKHGKWSDE</sequence>
<dbReference type="STRING" id="857566.A0A1E3PRL0"/>
<dbReference type="PANTHER" id="PTHR15682">
    <property type="entry name" value="UNHEALTHY RIBOSOME BIOGENESIS PROTEIN 2 HOMOLOG"/>
    <property type="match status" value="1"/>
</dbReference>
<dbReference type="PANTHER" id="PTHR15682:SF2">
    <property type="entry name" value="UNHEALTHY RIBOSOME BIOGENESIS PROTEIN 2 HOMOLOG"/>
    <property type="match status" value="1"/>
</dbReference>
<gene>
    <name evidence="2" type="ORF">NADFUDRAFT_81146</name>
</gene>
<name>A0A1E3PRL0_9ASCO</name>
<dbReference type="GO" id="GO:0005730">
    <property type="term" value="C:nucleolus"/>
    <property type="evidence" value="ECO:0007669"/>
    <property type="project" value="TreeGrafter"/>
</dbReference>
<protein>
    <recommendedName>
        <fullName evidence="1">Nucleolar 27S pre-rRNA processing Urb2/Npa2 C-terminal domain-containing protein</fullName>
    </recommendedName>
</protein>
<dbReference type="GO" id="GO:0042254">
    <property type="term" value="P:ribosome biogenesis"/>
    <property type="evidence" value="ECO:0007669"/>
    <property type="project" value="TreeGrafter"/>
</dbReference>
<evidence type="ECO:0000259" key="1">
    <source>
        <dbReference type="Pfam" id="PF10441"/>
    </source>
</evidence>
<dbReference type="Pfam" id="PF10441">
    <property type="entry name" value="Urb2"/>
    <property type="match status" value="1"/>
</dbReference>
<evidence type="ECO:0000313" key="2">
    <source>
        <dbReference type="EMBL" id="ODQ68063.1"/>
    </source>
</evidence>
<feature type="domain" description="Nucleolar 27S pre-rRNA processing Urb2/Npa2 C-terminal" evidence="1">
    <location>
        <begin position="15"/>
        <end position="245"/>
    </location>
</feature>
<dbReference type="EMBL" id="KV454406">
    <property type="protein sequence ID" value="ODQ68063.1"/>
    <property type="molecule type" value="Genomic_DNA"/>
</dbReference>
<evidence type="ECO:0000313" key="3">
    <source>
        <dbReference type="Proteomes" id="UP000095009"/>
    </source>
</evidence>
<dbReference type="OrthoDB" id="160374at2759"/>